<sequence length="198" mass="22226">MNNTSVSAGLGFMRAAFNGIGKSVGDRERSKLLHEAMEIAIKGKMAFDLDDVEPMKRLQMTTSVGVFRPFSDHNYFTACLAGGTFCRLWEKAFDFKPFKAPLVAISTSEVLKDNRVAPGVALLVPGDDTDLMMPRFQDLQVWWCTSLSTSKDTITLSRYRLTEDRRYPFSREGHPANLKRLTRATWKDFVCGANGAEQ</sequence>
<dbReference type="AlphaFoldDB" id="A0A1A9KM95"/>
<keyword evidence="1" id="KW-0614">Plasmid</keyword>
<proteinExistence type="predicted"/>
<dbReference type="GeneID" id="42592312"/>
<protein>
    <submittedName>
        <fullName evidence="1">Uncharacterized protein</fullName>
    </submittedName>
</protein>
<dbReference type="EMBL" id="CP015879">
    <property type="protein sequence ID" value="ANI18916.1"/>
    <property type="molecule type" value="Genomic_DNA"/>
</dbReference>
<dbReference type="RefSeq" id="WP_010792747.1">
    <property type="nucleotide sequence ID" value="NZ_CP015879.1"/>
</dbReference>
<reference evidence="1 2" key="1">
    <citation type="submission" date="2016-05" db="EMBL/GenBank/DDBJ databases">
        <title>Genome Sequence of Pseudomonas citronellolis Strain SJTE-3, an Estrogens and Persistent Organic Pollutants degradation strain.</title>
        <authorList>
            <person name="Liang R."/>
        </authorList>
    </citation>
    <scope>NUCLEOTIDE SEQUENCE [LARGE SCALE GENOMIC DNA]</scope>
    <source>
        <strain evidence="1 2">SJTE-3</strain>
        <plasmid evidence="2">Plasmid prbl16</plasmid>
    </source>
</reference>
<evidence type="ECO:0000313" key="2">
    <source>
        <dbReference type="Proteomes" id="UP000077748"/>
    </source>
</evidence>
<gene>
    <name evidence="1" type="ORF">A9C11_33220</name>
</gene>
<name>A0A1A9KM95_9PSED</name>
<organism evidence="1 2">
    <name type="scientific">Pseudomonas citronellolis</name>
    <dbReference type="NCBI Taxonomy" id="53408"/>
    <lineage>
        <taxon>Bacteria</taxon>
        <taxon>Pseudomonadati</taxon>
        <taxon>Pseudomonadota</taxon>
        <taxon>Gammaproteobacteria</taxon>
        <taxon>Pseudomonadales</taxon>
        <taxon>Pseudomonadaceae</taxon>
        <taxon>Pseudomonas</taxon>
    </lineage>
</organism>
<geneLocation type="plasmid" evidence="2">
    <name>prbl16</name>
</geneLocation>
<accession>A0A1A9KM95</accession>
<dbReference type="Proteomes" id="UP000077748">
    <property type="component" value="Plasmid pRBL16"/>
</dbReference>
<evidence type="ECO:0000313" key="1">
    <source>
        <dbReference type="EMBL" id="ANI18916.1"/>
    </source>
</evidence>